<dbReference type="InterPro" id="IPR013830">
    <property type="entry name" value="SGNH_hydro"/>
</dbReference>
<keyword evidence="6" id="KW-1185">Reference proteome</keyword>
<feature type="active site" description="Nucleophile" evidence="1">
    <location>
        <position position="41"/>
    </location>
</feature>
<feature type="disulfide bond" evidence="2">
    <location>
        <begin position="136"/>
        <end position="149"/>
    </location>
</feature>
<dbReference type="InterPro" id="IPR037460">
    <property type="entry name" value="SEST-like"/>
</dbReference>
<dbReference type="GO" id="GO:0004806">
    <property type="term" value="F:triacylglycerol lipase activity"/>
    <property type="evidence" value="ECO:0007669"/>
    <property type="project" value="TreeGrafter"/>
</dbReference>
<dbReference type="PANTHER" id="PTHR37981:SF1">
    <property type="entry name" value="SGNH HYDROLASE-TYPE ESTERASE DOMAIN-CONTAINING PROTEIN"/>
    <property type="match status" value="1"/>
</dbReference>
<evidence type="ECO:0000259" key="4">
    <source>
        <dbReference type="Pfam" id="PF13472"/>
    </source>
</evidence>
<dbReference type="Pfam" id="PF13472">
    <property type="entry name" value="Lipase_GDSL_2"/>
    <property type="match status" value="1"/>
</dbReference>
<dbReference type="Gene3D" id="3.40.50.1110">
    <property type="entry name" value="SGNH hydrolase"/>
    <property type="match status" value="1"/>
</dbReference>
<dbReference type="OrthoDB" id="5503950at2"/>
<dbReference type="Proteomes" id="UP000256269">
    <property type="component" value="Unassembled WGS sequence"/>
</dbReference>
<evidence type="ECO:0000313" key="5">
    <source>
        <dbReference type="EMBL" id="REH52229.1"/>
    </source>
</evidence>
<accession>A0A3E0I0I8</accession>
<dbReference type="AlphaFoldDB" id="A0A3E0I0I8"/>
<protein>
    <submittedName>
        <fullName evidence="5">GDSL-like lipase/acylhydrolase family protein</fullName>
    </submittedName>
</protein>
<feature type="disulfide bond" evidence="2">
    <location>
        <begin position="58"/>
        <end position="83"/>
    </location>
</feature>
<keyword evidence="5" id="KW-0378">Hydrolase</keyword>
<dbReference type="PANTHER" id="PTHR37981">
    <property type="entry name" value="LIPASE 2"/>
    <property type="match status" value="1"/>
</dbReference>
<feature type="signal peptide" evidence="3">
    <location>
        <begin position="1"/>
        <end position="27"/>
    </location>
</feature>
<dbReference type="InterPro" id="IPR036514">
    <property type="entry name" value="SGNH_hydro_sf"/>
</dbReference>
<keyword evidence="3" id="KW-0732">Signal</keyword>
<feature type="chain" id="PRO_5017544378" evidence="3">
    <location>
        <begin position="28"/>
        <end position="321"/>
    </location>
</feature>
<gene>
    <name evidence="5" type="ORF">BCF44_103681</name>
</gene>
<evidence type="ECO:0000256" key="1">
    <source>
        <dbReference type="PIRSR" id="PIRSR637460-1"/>
    </source>
</evidence>
<evidence type="ECO:0000313" key="6">
    <source>
        <dbReference type="Proteomes" id="UP000256269"/>
    </source>
</evidence>
<dbReference type="CDD" id="cd01823">
    <property type="entry name" value="SEST_like"/>
    <property type="match status" value="1"/>
</dbReference>
<organism evidence="5 6">
    <name type="scientific">Kutzneria buriramensis</name>
    <dbReference type="NCBI Taxonomy" id="1045776"/>
    <lineage>
        <taxon>Bacteria</taxon>
        <taxon>Bacillati</taxon>
        <taxon>Actinomycetota</taxon>
        <taxon>Actinomycetes</taxon>
        <taxon>Pseudonocardiales</taxon>
        <taxon>Pseudonocardiaceae</taxon>
        <taxon>Kutzneria</taxon>
    </lineage>
</organism>
<evidence type="ECO:0000256" key="3">
    <source>
        <dbReference type="SAM" id="SignalP"/>
    </source>
</evidence>
<dbReference type="EMBL" id="QUNO01000003">
    <property type="protein sequence ID" value="REH52229.1"/>
    <property type="molecule type" value="Genomic_DNA"/>
</dbReference>
<name>A0A3E0I0I8_9PSEU</name>
<proteinExistence type="predicted"/>
<evidence type="ECO:0000256" key="2">
    <source>
        <dbReference type="PIRSR" id="PIRSR637460-2"/>
    </source>
</evidence>
<feature type="domain" description="SGNH hydrolase-type esterase" evidence="4">
    <location>
        <begin position="37"/>
        <end position="279"/>
    </location>
</feature>
<reference evidence="5 6" key="1">
    <citation type="submission" date="2018-08" db="EMBL/GenBank/DDBJ databases">
        <title>Genomic Encyclopedia of Archaeal and Bacterial Type Strains, Phase II (KMG-II): from individual species to whole genera.</title>
        <authorList>
            <person name="Goeker M."/>
        </authorList>
    </citation>
    <scope>NUCLEOTIDE SEQUENCE [LARGE SCALE GENOMIC DNA]</scope>
    <source>
        <strain evidence="5 6">DSM 45791</strain>
    </source>
</reference>
<comment type="caution">
    <text evidence="5">The sequence shown here is derived from an EMBL/GenBank/DDBJ whole genome shotgun (WGS) entry which is preliminary data.</text>
</comment>
<dbReference type="GO" id="GO:0019433">
    <property type="term" value="P:triglyceride catabolic process"/>
    <property type="evidence" value="ECO:0007669"/>
    <property type="project" value="TreeGrafter"/>
</dbReference>
<feature type="disulfide bond" evidence="2">
    <location>
        <begin position="203"/>
        <end position="252"/>
    </location>
</feature>
<feature type="active site" evidence="1">
    <location>
        <position position="273"/>
    </location>
</feature>
<dbReference type="RefSeq" id="WP_116174192.1">
    <property type="nucleotide sequence ID" value="NZ_CP144375.1"/>
</dbReference>
<dbReference type="SUPFAM" id="SSF52266">
    <property type="entry name" value="SGNH hydrolase"/>
    <property type="match status" value="1"/>
</dbReference>
<keyword evidence="2" id="KW-1015">Disulfide bond</keyword>
<sequence length="321" mass="32781">MTLRRLLTAAVVVLTSLVCLGTGAAAAATPTYSRYVALGDSYTSGPFIPFLRLDPIGCVRSTNNYPALLAATLHVSSYTDVSCGGADTTNMTAAQSVPLFGTNPPQFNALRADTDLVTVGIGGNDDGVFGNVVGTCPGLRASDPTGAPCKAHFTVNGQDTLLASIAATQGRVTAVVQGIHQRSPHARVLVIGYPRIAPPTGTCPDVLPFADGDYPYLDSIEHALNAAVSNAAAAANATYVDTYGPSLGHDACAGDNAWVQGQSFDLFAAYPYHPRKAGMVGEAGIIAGVLGASRVVTTVTPHAPTASVSTLTALAHALVKG</sequence>